<dbReference type="OrthoDB" id="10415765at2759"/>
<comment type="caution">
    <text evidence="2">The sequence shown here is derived from an EMBL/GenBank/DDBJ whole genome shotgun (WGS) entry which is preliminary data.</text>
</comment>
<dbReference type="Proteomes" id="UP000822476">
    <property type="component" value="Unassembled WGS sequence"/>
</dbReference>
<evidence type="ECO:0000256" key="1">
    <source>
        <dbReference type="SAM" id="SignalP"/>
    </source>
</evidence>
<dbReference type="AlphaFoldDB" id="A0A8S9Z301"/>
<keyword evidence="3" id="KW-1185">Reference proteome</keyword>
<protein>
    <submittedName>
        <fullName evidence="2">Uncharacterized protein</fullName>
    </submittedName>
</protein>
<evidence type="ECO:0000313" key="3">
    <source>
        <dbReference type="Proteomes" id="UP000822476"/>
    </source>
</evidence>
<proteinExistence type="predicted"/>
<feature type="signal peptide" evidence="1">
    <location>
        <begin position="1"/>
        <end position="17"/>
    </location>
</feature>
<dbReference type="EMBL" id="JTDE01000482">
    <property type="protein sequence ID" value="KAF7261114.1"/>
    <property type="molecule type" value="Genomic_DNA"/>
</dbReference>
<gene>
    <name evidence="2" type="ORF">EG68_01694</name>
</gene>
<reference evidence="2" key="1">
    <citation type="submission" date="2019-07" db="EMBL/GenBank/DDBJ databases">
        <title>Annotation for the trematode Paragonimus miyazaki's.</title>
        <authorList>
            <person name="Choi Y.-J."/>
        </authorList>
    </citation>
    <scope>NUCLEOTIDE SEQUENCE</scope>
    <source>
        <strain evidence="2">Japan</strain>
    </source>
</reference>
<evidence type="ECO:0000313" key="2">
    <source>
        <dbReference type="EMBL" id="KAF7261114.1"/>
    </source>
</evidence>
<name>A0A8S9Z301_9TREM</name>
<accession>A0A8S9Z301</accession>
<sequence length="154" mass="17543">MVLTTFILFGSFVLCNAFMVTKAETLQPVHTDNVLIERNESEWSSSVNRGSQWPRTEYDINCSKPMDDSYLEHTVKHELGITKGYADLLNQSTARTPTCKDDETMVVLFTQTARHLVAVTLQLAKQVARFRLYMEEFGIELYKAGIDLNETVTI</sequence>
<feature type="chain" id="PRO_5035941720" evidence="1">
    <location>
        <begin position="18"/>
        <end position="154"/>
    </location>
</feature>
<keyword evidence="1" id="KW-0732">Signal</keyword>
<organism evidence="2 3">
    <name type="scientific">Paragonimus skrjabini miyazakii</name>
    <dbReference type="NCBI Taxonomy" id="59628"/>
    <lineage>
        <taxon>Eukaryota</taxon>
        <taxon>Metazoa</taxon>
        <taxon>Spiralia</taxon>
        <taxon>Lophotrochozoa</taxon>
        <taxon>Platyhelminthes</taxon>
        <taxon>Trematoda</taxon>
        <taxon>Digenea</taxon>
        <taxon>Plagiorchiida</taxon>
        <taxon>Troglotremata</taxon>
        <taxon>Troglotrematidae</taxon>
        <taxon>Paragonimus</taxon>
    </lineage>
</organism>